<dbReference type="Gene3D" id="1.10.10.10">
    <property type="entry name" value="Winged helix-like DNA-binding domain superfamily/Winged helix DNA-binding domain"/>
    <property type="match status" value="1"/>
</dbReference>
<gene>
    <name evidence="2" type="ORF">B5766_02395</name>
</gene>
<dbReference type="Gene3D" id="3.30.420.40">
    <property type="match status" value="2"/>
</dbReference>
<dbReference type="SUPFAM" id="SSF53067">
    <property type="entry name" value="Actin-like ATPase domain"/>
    <property type="match status" value="1"/>
</dbReference>
<dbReference type="InterPro" id="IPR036388">
    <property type="entry name" value="WH-like_DNA-bd_sf"/>
</dbReference>
<organism evidence="2 3">
    <name type="scientific">Candidatus Lumbricidiphila eiseniae</name>
    <dbReference type="NCBI Taxonomy" id="1969409"/>
    <lineage>
        <taxon>Bacteria</taxon>
        <taxon>Bacillati</taxon>
        <taxon>Actinomycetota</taxon>
        <taxon>Actinomycetes</taxon>
        <taxon>Micrococcales</taxon>
        <taxon>Microbacteriaceae</taxon>
        <taxon>Candidatus Lumbricidiphila</taxon>
    </lineage>
</organism>
<dbReference type="InterPro" id="IPR000600">
    <property type="entry name" value="ROK"/>
</dbReference>
<evidence type="ECO:0000313" key="2">
    <source>
        <dbReference type="EMBL" id="PDQ36172.1"/>
    </source>
</evidence>
<reference evidence="3" key="1">
    <citation type="submission" date="2017-03" db="EMBL/GenBank/DDBJ databases">
        <authorList>
            <person name="Lund M.B."/>
        </authorList>
    </citation>
    <scope>NUCLEOTIDE SEQUENCE [LARGE SCALE GENOMIC DNA]</scope>
</reference>
<protein>
    <recommendedName>
        <fullName evidence="4">Transcriptional regulator</fullName>
    </recommendedName>
</protein>
<evidence type="ECO:0000313" key="3">
    <source>
        <dbReference type="Proteomes" id="UP000219994"/>
    </source>
</evidence>
<name>A0A2A6FTH5_9MICO</name>
<dbReference type="Pfam" id="PF00480">
    <property type="entry name" value="ROK"/>
    <property type="match status" value="1"/>
</dbReference>
<proteinExistence type="inferred from homology"/>
<evidence type="ECO:0000256" key="1">
    <source>
        <dbReference type="ARBA" id="ARBA00006479"/>
    </source>
</evidence>
<dbReference type="PANTHER" id="PTHR18964:SF149">
    <property type="entry name" value="BIFUNCTIONAL UDP-N-ACETYLGLUCOSAMINE 2-EPIMERASE_N-ACETYLMANNOSAMINE KINASE"/>
    <property type="match status" value="1"/>
</dbReference>
<comment type="similarity">
    <text evidence="1">Belongs to the ROK (NagC/XylR) family.</text>
</comment>
<dbReference type="AlphaFoldDB" id="A0A2A6FTH5"/>
<evidence type="ECO:0008006" key="4">
    <source>
        <dbReference type="Google" id="ProtNLM"/>
    </source>
</evidence>
<accession>A0A2A6FTH5</accession>
<dbReference type="InterPro" id="IPR036390">
    <property type="entry name" value="WH_DNA-bd_sf"/>
</dbReference>
<dbReference type="InterPro" id="IPR043129">
    <property type="entry name" value="ATPase_NBD"/>
</dbReference>
<dbReference type="EMBL" id="NAEP01000023">
    <property type="protein sequence ID" value="PDQ36172.1"/>
    <property type="molecule type" value="Genomic_DNA"/>
</dbReference>
<comment type="caution">
    <text evidence="2">The sequence shown here is derived from an EMBL/GenBank/DDBJ whole genome shotgun (WGS) entry which is preliminary data.</text>
</comment>
<dbReference type="Proteomes" id="UP000219994">
    <property type="component" value="Unassembled WGS sequence"/>
</dbReference>
<dbReference type="SUPFAM" id="SSF46785">
    <property type="entry name" value="Winged helix' DNA-binding domain"/>
    <property type="match status" value="1"/>
</dbReference>
<sequence length="401" mass="41956">MAAIALSTKSLRTGGGIAEDIRDRNLSSLLGWLHRDGKHTRAELTHLSGLNRSTVGVVVRDLVALGLVSEGSAVVNGAGRPSPIVVPDESTVAIAVNPEVDRLNVGLVGFNGTVLRQAHIPWDRRITVTDVVEMTRAVVMGMTSDRDKPWRILGVGIAVPGQVRLADGFVREATHLGWSEEPLAAMMFAALGVPVYAANAAVLALRAESAFGAGRDIEDVFYIIGGASGIGGGAIMGGRLILGAQGNAGEVGHIFVADNGRRCHCGATGCLETEVSREELLAALGLTDREAELLAERIRANSDPVVEALINRYRLSITRAVRTVVNLFNPSTIVFGGFLAPLTEGLLAEVAASAISSSRQGLRVLAGSVDSALLLVGAAELVYAELLASPASFVVAHTLRD</sequence>
<dbReference type="PANTHER" id="PTHR18964">
    <property type="entry name" value="ROK (REPRESSOR, ORF, KINASE) FAMILY"/>
    <property type="match status" value="1"/>
</dbReference>